<accession>A0A1F2P6K1</accession>
<dbReference type="PANTHER" id="PTHR16222">
    <property type="entry name" value="ADP-RIBOSYLGLYCOHYDROLASE"/>
    <property type="match status" value="1"/>
</dbReference>
<dbReference type="AlphaFoldDB" id="A0A1F2P6K1"/>
<feature type="binding site" evidence="3">
    <location>
        <position position="54"/>
    </location>
    <ligand>
        <name>Mg(2+)</name>
        <dbReference type="ChEBI" id="CHEBI:18420"/>
        <label>1</label>
    </ligand>
</feature>
<feature type="binding site" evidence="3">
    <location>
        <position position="259"/>
    </location>
    <ligand>
        <name>Mg(2+)</name>
        <dbReference type="ChEBI" id="CHEBI:18420"/>
        <label>1</label>
    </ligand>
</feature>
<feature type="binding site" evidence="3">
    <location>
        <position position="262"/>
    </location>
    <ligand>
        <name>Mg(2+)</name>
        <dbReference type="ChEBI" id="CHEBI:18420"/>
        <label>1</label>
    </ligand>
</feature>
<comment type="similarity">
    <text evidence="1">Belongs to the ADP-ribosylglycohydrolase family.</text>
</comment>
<feature type="binding site" evidence="3">
    <location>
        <position position="261"/>
    </location>
    <ligand>
        <name>Mg(2+)</name>
        <dbReference type="ChEBI" id="CHEBI:18420"/>
        <label>1</label>
    </ligand>
</feature>
<dbReference type="SUPFAM" id="SSF101478">
    <property type="entry name" value="ADP-ribosylglycohydrolase"/>
    <property type="match status" value="1"/>
</dbReference>
<dbReference type="Pfam" id="PF03747">
    <property type="entry name" value="ADP_ribosyl_GH"/>
    <property type="match status" value="1"/>
</dbReference>
<comment type="caution">
    <text evidence="4">The sequence shown here is derived from an EMBL/GenBank/DDBJ whole genome shotgun (WGS) entry which is preliminary data.</text>
</comment>
<dbReference type="Gene3D" id="1.10.4080.10">
    <property type="entry name" value="ADP-ribosylation/Crystallin J1"/>
    <property type="match status" value="1"/>
</dbReference>
<protein>
    <submittedName>
        <fullName evidence="4">ADP-ribosylation/Crystallin J1</fullName>
        <ecNumber evidence="4">3.2.2.19</ecNumber>
    </submittedName>
</protein>
<dbReference type="GO" id="GO:0046872">
    <property type="term" value="F:metal ion binding"/>
    <property type="evidence" value="ECO:0007669"/>
    <property type="project" value="UniProtKB-KW"/>
</dbReference>
<keyword evidence="4" id="KW-0326">Glycosidase</keyword>
<dbReference type="Proteomes" id="UP000185779">
    <property type="component" value="Unassembled WGS sequence"/>
</dbReference>
<dbReference type="PANTHER" id="PTHR16222:SF24">
    <property type="entry name" value="ADP-RIBOSYLHYDROLASE ARH3"/>
    <property type="match status" value="1"/>
</dbReference>
<dbReference type="EC" id="3.2.2.19" evidence="4"/>
<organism evidence="4 5">
    <name type="scientific">Candidatus Syntropharchaeum butanivorans</name>
    <dbReference type="NCBI Taxonomy" id="1839936"/>
    <lineage>
        <taxon>Archaea</taxon>
        <taxon>Methanobacteriati</taxon>
        <taxon>Methanobacteriota</taxon>
        <taxon>Stenosarchaea group</taxon>
        <taxon>Methanomicrobia</taxon>
        <taxon>Methanosarcinales</taxon>
        <taxon>ANME-2 cluster</taxon>
        <taxon>Candidatus Syntropharchaeum</taxon>
    </lineage>
</organism>
<gene>
    <name evidence="4" type="ORF">SBU_000087</name>
</gene>
<evidence type="ECO:0000313" key="5">
    <source>
        <dbReference type="Proteomes" id="UP000185779"/>
    </source>
</evidence>
<evidence type="ECO:0000256" key="3">
    <source>
        <dbReference type="PIRSR" id="PIRSR605502-1"/>
    </source>
</evidence>
<dbReference type="EMBL" id="LYOR01000001">
    <property type="protein sequence ID" value="OFV66794.1"/>
    <property type="molecule type" value="Genomic_DNA"/>
</dbReference>
<feature type="binding site" evidence="3">
    <location>
        <position position="56"/>
    </location>
    <ligand>
        <name>Mg(2+)</name>
        <dbReference type="ChEBI" id="CHEBI:18420"/>
        <label>1</label>
    </ligand>
</feature>
<keyword evidence="3" id="KW-0460">Magnesium</keyword>
<sequence>MMDVRRFEGGLLGLAVGDALGMQVEGSSDPGYIRDYGDARPDSVNAGLKAGQYTDDTIQMLILTESILKSHGFNIEVFVSSLIEWGKEIMANIERARGIGPTSLEAITNLLDGVDWMRSGGFGPTCGSAMRVAPIGLLYHRNFDLIAEIAACSSIPTHRSPESIAGAVSVAVAVGGVTSGLEIETSIIKSADYAEKHSKILAEKIRLAVSLKNEPPAEAFSKIGRSVLAAEAVPAAMYAALSGESFEDALLIAVNHGGDTDSIGAMTGAIKGAYHTIDGIPLKWLIKLEDCEEIRSSAKRLYALCESVF</sequence>
<evidence type="ECO:0000256" key="2">
    <source>
        <dbReference type="ARBA" id="ARBA00022801"/>
    </source>
</evidence>
<proteinExistence type="inferred from homology"/>
<dbReference type="InterPro" id="IPR005502">
    <property type="entry name" value="Ribosyl_crysJ1"/>
</dbReference>
<comment type="cofactor">
    <cofactor evidence="3">
        <name>Mg(2+)</name>
        <dbReference type="ChEBI" id="CHEBI:18420"/>
    </cofactor>
    <text evidence="3">Binds 2 magnesium ions per subunit.</text>
</comment>
<evidence type="ECO:0000256" key="1">
    <source>
        <dbReference type="ARBA" id="ARBA00010702"/>
    </source>
</evidence>
<reference evidence="4" key="1">
    <citation type="submission" date="2016-05" db="EMBL/GenBank/DDBJ databases">
        <title>Microbial consortia oxidize butane by reversing methanogenesis.</title>
        <authorList>
            <person name="Laso-Perez R."/>
            <person name="Richter M."/>
            <person name="Wegener G."/>
            <person name="Musat F."/>
        </authorList>
    </citation>
    <scope>NUCLEOTIDE SEQUENCE [LARGE SCALE GENOMIC DNA]</scope>
    <source>
        <strain evidence="4">BOX1</strain>
    </source>
</reference>
<feature type="binding site" evidence="3">
    <location>
        <position position="55"/>
    </location>
    <ligand>
        <name>Mg(2+)</name>
        <dbReference type="ChEBI" id="CHEBI:18420"/>
        <label>1</label>
    </ligand>
</feature>
<keyword evidence="2 4" id="KW-0378">Hydrolase</keyword>
<evidence type="ECO:0000313" key="4">
    <source>
        <dbReference type="EMBL" id="OFV66794.1"/>
    </source>
</evidence>
<dbReference type="InterPro" id="IPR050792">
    <property type="entry name" value="ADP-ribosylglycohydrolase"/>
</dbReference>
<dbReference type="STRING" id="1839936.SBU_000087"/>
<keyword evidence="5" id="KW-1185">Reference proteome</keyword>
<keyword evidence="3" id="KW-0479">Metal-binding</keyword>
<name>A0A1F2P6K1_9EURY</name>
<dbReference type="GO" id="GO:0003875">
    <property type="term" value="F:ADP-ribosylarginine hydrolase activity"/>
    <property type="evidence" value="ECO:0007669"/>
    <property type="project" value="UniProtKB-EC"/>
</dbReference>
<dbReference type="InterPro" id="IPR036705">
    <property type="entry name" value="Ribosyl_crysJ1_sf"/>
</dbReference>